<keyword evidence="1" id="KW-1133">Transmembrane helix</keyword>
<dbReference type="RefSeq" id="WP_121069146.1">
    <property type="nucleotide sequence ID" value="NZ_RBIQ01000012.1"/>
</dbReference>
<name>A0A495DVQ2_9FLAO</name>
<keyword evidence="1" id="KW-0472">Membrane</keyword>
<organism evidence="3 4">
    <name type="scientific">Maribacter vaceletii</name>
    <dbReference type="NCBI Taxonomy" id="1206816"/>
    <lineage>
        <taxon>Bacteria</taxon>
        <taxon>Pseudomonadati</taxon>
        <taxon>Bacteroidota</taxon>
        <taxon>Flavobacteriia</taxon>
        <taxon>Flavobacteriales</taxon>
        <taxon>Flavobacteriaceae</taxon>
        <taxon>Maribacter</taxon>
    </lineage>
</organism>
<dbReference type="OrthoDB" id="505641at2"/>
<feature type="transmembrane region" description="Helical" evidence="1">
    <location>
        <begin position="448"/>
        <end position="467"/>
    </location>
</feature>
<dbReference type="AlphaFoldDB" id="A0A495DVQ2"/>
<sequence length="564" mass="64263">MNPISLENQKQGTKEWELQNPAINREIEGYLSSTSIDSGESIDLFVNTKANEFSFSLYRMGWYSSNGARLILDSILIKGTSQKIPLPEKDTGFIECNWINPYTINTLENWVSGVYIGKLEELKTKKQSYVIFVLRNDKRNSDILFQLPVTTYQAYNYWGGKCLYTHGSGSAKNWGTISGKKAIKASFNRPYVRSNNPDAAYGMGAGDFFTNTRPVTTHGYPISSAGWDYNMLRWLERNGYDVSYITNIDTHNSPKLLIKTPIFMSVGHDEYWSKAMRKNITSCRDCGVNLTFFSSNTMYWQIRFEKSKYTNIENSTIICYKETDLDPMKGDNETINFSDLPSQKSQASLIGIEYYLDPVKGDITITKPNHWIFKGTNLKKGSKLKGLLGYEIDGISKDSPSNIEILATSKCQRVEKSNNWFVIKYMLQKMHNIICGKIISKLRLKSSLNNYIIISLMVSGIVLLNYLDTQLNLPISYIVGIITFAVLLFWFIKIKISDVFISNMTYYKSINGGEVFATGSMQWSWGLDNFNAPKLRSQYISKETQIITSNVLRHFGAKDILNSK</sequence>
<feature type="domain" description="N,N-dimethylformamidase beta subunit-like C-terminal" evidence="2">
    <location>
        <begin position="56"/>
        <end position="528"/>
    </location>
</feature>
<dbReference type="InterPro" id="IPR046540">
    <property type="entry name" value="DMFA2_C"/>
</dbReference>
<dbReference type="Pfam" id="PF20254">
    <property type="entry name" value="DMFA2_C"/>
    <property type="match status" value="1"/>
</dbReference>
<proteinExistence type="predicted"/>
<evidence type="ECO:0000313" key="3">
    <source>
        <dbReference type="EMBL" id="RKR07171.1"/>
    </source>
</evidence>
<protein>
    <recommendedName>
        <fullName evidence="2">N,N-dimethylformamidase beta subunit-like C-terminal domain-containing protein</fullName>
    </recommendedName>
</protein>
<evidence type="ECO:0000256" key="1">
    <source>
        <dbReference type="SAM" id="Phobius"/>
    </source>
</evidence>
<keyword evidence="1" id="KW-0812">Transmembrane</keyword>
<keyword evidence="4" id="KW-1185">Reference proteome</keyword>
<feature type="transmembrane region" description="Helical" evidence="1">
    <location>
        <begin position="473"/>
        <end position="492"/>
    </location>
</feature>
<dbReference type="Proteomes" id="UP000269412">
    <property type="component" value="Unassembled WGS sequence"/>
</dbReference>
<evidence type="ECO:0000313" key="4">
    <source>
        <dbReference type="Proteomes" id="UP000269412"/>
    </source>
</evidence>
<evidence type="ECO:0000259" key="2">
    <source>
        <dbReference type="Pfam" id="PF20254"/>
    </source>
</evidence>
<dbReference type="EMBL" id="RBIQ01000012">
    <property type="protein sequence ID" value="RKR07171.1"/>
    <property type="molecule type" value="Genomic_DNA"/>
</dbReference>
<gene>
    <name evidence="3" type="ORF">CLV91_3156</name>
</gene>
<comment type="caution">
    <text evidence="3">The sequence shown here is derived from an EMBL/GenBank/DDBJ whole genome shotgun (WGS) entry which is preliminary data.</text>
</comment>
<reference evidence="3 4" key="1">
    <citation type="submission" date="2018-10" db="EMBL/GenBank/DDBJ databases">
        <title>Genomic Encyclopedia of Archaeal and Bacterial Type Strains, Phase II (KMG-II): from individual species to whole genera.</title>
        <authorList>
            <person name="Goeker M."/>
        </authorList>
    </citation>
    <scope>NUCLEOTIDE SEQUENCE [LARGE SCALE GENOMIC DNA]</scope>
    <source>
        <strain evidence="3 4">DSM 25230</strain>
    </source>
</reference>
<accession>A0A495DVQ2</accession>